<dbReference type="InterPro" id="IPR003439">
    <property type="entry name" value="ABC_transporter-like_ATP-bd"/>
</dbReference>
<dbReference type="GO" id="GO:0005524">
    <property type="term" value="F:ATP binding"/>
    <property type="evidence" value="ECO:0007669"/>
    <property type="project" value="UniProtKB-KW"/>
</dbReference>
<dbReference type="RefSeq" id="WP_035339613.1">
    <property type="nucleotide sequence ID" value="NZ_LT615367.1"/>
</dbReference>
<keyword evidence="6" id="KW-1185">Reference proteome</keyword>
<dbReference type="InterPro" id="IPR017871">
    <property type="entry name" value="ABC_transporter-like_CS"/>
</dbReference>
<dbReference type="Gene3D" id="3.40.50.300">
    <property type="entry name" value="P-loop containing nucleotide triphosphate hydrolases"/>
    <property type="match status" value="1"/>
</dbReference>
<name>A0A375A6I5_9GAMM</name>
<dbReference type="PROSITE" id="PS00211">
    <property type="entry name" value="ABC_TRANSPORTER_1"/>
    <property type="match status" value="1"/>
</dbReference>
<dbReference type="SUPFAM" id="SSF52540">
    <property type="entry name" value="P-loop containing nucleoside triphosphate hydrolases"/>
    <property type="match status" value="1"/>
</dbReference>
<feature type="domain" description="ABC transporter" evidence="4">
    <location>
        <begin position="9"/>
        <end position="240"/>
    </location>
</feature>
<evidence type="ECO:0000256" key="1">
    <source>
        <dbReference type="ARBA" id="ARBA00022741"/>
    </source>
</evidence>
<dbReference type="InterPro" id="IPR003593">
    <property type="entry name" value="AAA+_ATPase"/>
</dbReference>
<organism evidence="5 6">
    <name type="scientific">Dickeya aquatica</name>
    <dbReference type="NCBI Taxonomy" id="1401087"/>
    <lineage>
        <taxon>Bacteria</taxon>
        <taxon>Pseudomonadati</taxon>
        <taxon>Pseudomonadota</taxon>
        <taxon>Gammaproteobacteria</taxon>
        <taxon>Enterobacterales</taxon>
        <taxon>Pectobacteriaceae</taxon>
        <taxon>Dickeya</taxon>
    </lineage>
</organism>
<feature type="compositionally biased region" description="Basic and acidic residues" evidence="3">
    <location>
        <begin position="267"/>
        <end position="277"/>
    </location>
</feature>
<keyword evidence="1" id="KW-0547">Nucleotide-binding</keyword>
<dbReference type="Proteomes" id="UP000294820">
    <property type="component" value="Chromosome 1"/>
</dbReference>
<dbReference type="SMART" id="SM00382">
    <property type="entry name" value="AAA"/>
    <property type="match status" value="1"/>
</dbReference>
<dbReference type="PANTHER" id="PTHR42794">
    <property type="entry name" value="HEMIN IMPORT ATP-BINDING PROTEIN HMUV"/>
    <property type="match status" value="1"/>
</dbReference>
<gene>
    <name evidence="5" type="primary">hmuV</name>
    <name evidence="5" type="ORF">DAQ1742_00572</name>
</gene>
<evidence type="ECO:0000313" key="6">
    <source>
        <dbReference type="Proteomes" id="UP000294820"/>
    </source>
</evidence>
<dbReference type="KEGG" id="daq:DAQ1742_00572"/>
<proteinExistence type="predicted"/>
<evidence type="ECO:0000256" key="3">
    <source>
        <dbReference type="SAM" id="MobiDB-lite"/>
    </source>
</evidence>
<evidence type="ECO:0000256" key="2">
    <source>
        <dbReference type="ARBA" id="ARBA00022840"/>
    </source>
</evidence>
<accession>A0A375A6I5</accession>
<reference evidence="5 6" key="1">
    <citation type="submission" date="2016-09" db="EMBL/GenBank/DDBJ databases">
        <authorList>
            <person name="Reverchon S."/>
            <person name="Nasser W."/>
            <person name="Leonard S."/>
            <person name="Brochier C."/>
            <person name="Duprey A."/>
        </authorList>
    </citation>
    <scope>NUCLEOTIDE SEQUENCE [LARGE SCALE GENOMIC DNA]</scope>
    <source>
        <strain evidence="5 6">174/2</strain>
    </source>
</reference>
<sequence length="277" mass="29776">MRTSSSARLTVTHLRVADASGQVLLKDIHFDAAPGECLAVIGPNGSGKSTLLRALLHDLTPVAGCICLNDKPLAQLSRLTRARYMALMSQHDTPCLALTVAEYVALGCLPQAGVTSAAQQHAWIAQALADTGLSELRQRPLAALSGGERQRAFLARALAQRPQVLLLDEPTNHLDPVGRAAMLARVKHAGMTVIAVLHDLSLVESFADRVLVLSQGRQVCWDTPSRALASESLYPVFGIQSFLLTHPQTGQPLRFFDVPTGPSFSPSEDKHETGVKR</sequence>
<dbReference type="PROSITE" id="PS50893">
    <property type="entry name" value="ABC_TRANSPORTER_2"/>
    <property type="match status" value="1"/>
</dbReference>
<feature type="region of interest" description="Disordered" evidence="3">
    <location>
        <begin position="258"/>
        <end position="277"/>
    </location>
</feature>
<protein>
    <submittedName>
        <fullName evidence="5">Hemin import ATP-binding protein</fullName>
    </submittedName>
</protein>
<dbReference type="EMBL" id="LT615367">
    <property type="protein sequence ID" value="SLM61664.1"/>
    <property type="molecule type" value="Genomic_DNA"/>
</dbReference>
<evidence type="ECO:0000313" key="5">
    <source>
        <dbReference type="EMBL" id="SLM61664.1"/>
    </source>
</evidence>
<dbReference type="PANTHER" id="PTHR42794:SF2">
    <property type="entry name" value="ABC TRANSPORTER ATP-BINDING PROTEIN"/>
    <property type="match status" value="1"/>
</dbReference>
<evidence type="ECO:0000259" key="4">
    <source>
        <dbReference type="PROSITE" id="PS50893"/>
    </source>
</evidence>
<dbReference type="InterPro" id="IPR027417">
    <property type="entry name" value="P-loop_NTPase"/>
</dbReference>
<dbReference type="GO" id="GO:0016887">
    <property type="term" value="F:ATP hydrolysis activity"/>
    <property type="evidence" value="ECO:0007669"/>
    <property type="project" value="InterPro"/>
</dbReference>
<dbReference type="AlphaFoldDB" id="A0A375A6I5"/>
<keyword evidence="2 5" id="KW-0067">ATP-binding</keyword>
<dbReference type="Pfam" id="PF00005">
    <property type="entry name" value="ABC_tran"/>
    <property type="match status" value="1"/>
</dbReference>